<dbReference type="Proteomes" id="UP000729402">
    <property type="component" value="Unassembled WGS sequence"/>
</dbReference>
<evidence type="ECO:0000259" key="6">
    <source>
        <dbReference type="Pfam" id="PF13086"/>
    </source>
</evidence>
<organism evidence="9 10">
    <name type="scientific">Zizania palustris</name>
    <name type="common">Northern wild rice</name>
    <dbReference type="NCBI Taxonomy" id="103762"/>
    <lineage>
        <taxon>Eukaryota</taxon>
        <taxon>Viridiplantae</taxon>
        <taxon>Streptophyta</taxon>
        <taxon>Embryophyta</taxon>
        <taxon>Tracheophyta</taxon>
        <taxon>Spermatophyta</taxon>
        <taxon>Magnoliopsida</taxon>
        <taxon>Liliopsida</taxon>
        <taxon>Poales</taxon>
        <taxon>Poaceae</taxon>
        <taxon>BOP clade</taxon>
        <taxon>Oryzoideae</taxon>
        <taxon>Oryzeae</taxon>
        <taxon>Zizaniinae</taxon>
        <taxon>Zizania</taxon>
    </lineage>
</organism>
<dbReference type="InterPro" id="IPR041677">
    <property type="entry name" value="DNA2/NAM7_AAA_11"/>
</dbReference>
<dbReference type="GO" id="GO:0005694">
    <property type="term" value="C:chromosome"/>
    <property type="evidence" value="ECO:0007669"/>
    <property type="project" value="UniProtKB-ARBA"/>
</dbReference>
<protein>
    <submittedName>
        <fullName evidence="9">Uncharacterized protein</fullName>
    </submittedName>
</protein>
<feature type="domain" description="DNA2/NAM7 helicase helicase" evidence="6">
    <location>
        <begin position="391"/>
        <end position="708"/>
    </location>
</feature>
<reference evidence="9" key="2">
    <citation type="submission" date="2021-02" db="EMBL/GenBank/DDBJ databases">
        <authorList>
            <person name="Kimball J.A."/>
            <person name="Haas M.W."/>
            <person name="Macchietto M."/>
            <person name="Kono T."/>
            <person name="Duquette J."/>
            <person name="Shao M."/>
        </authorList>
    </citation>
    <scope>NUCLEOTIDE SEQUENCE</scope>
    <source>
        <tissue evidence="9">Fresh leaf tissue</tissue>
    </source>
</reference>
<evidence type="ECO:0000256" key="2">
    <source>
        <dbReference type="ARBA" id="ARBA00022801"/>
    </source>
</evidence>
<dbReference type="InterPro" id="IPR045529">
    <property type="entry name" value="DUF6469"/>
</dbReference>
<evidence type="ECO:0000256" key="5">
    <source>
        <dbReference type="SAM" id="MobiDB-lite"/>
    </source>
</evidence>
<reference evidence="9" key="1">
    <citation type="journal article" date="2021" name="bioRxiv">
        <title>Whole Genome Assembly and Annotation of Northern Wild Rice, Zizania palustris L., Supports a Whole Genome Duplication in the Zizania Genus.</title>
        <authorList>
            <person name="Haas M."/>
            <person name="Kono T."/>
            <person name="Macchietto M."/>
            <person name="Millas R."/>
            <person name="McGilp L."/>
            <person name="Shao M."/>
            <person name="Duquette J."/>
            <person name="Hirsch C.N."/>
            <person name="Kimball J."/>
        </authorList>
    </citation>
    <scope>NUCLEOTIDE SEQUENCE</scope>
    <source>
        <tissue evidence="9">Fresh leaf tissue</tissue>
    </source>
</reference>
<dbReference type="CDD" id="cd18808">
    <property type="entry name" value="SF1_C_Upf1"/>
    <property type="match status" value="1"/>
</dbReference>
<dbReference type="InterPro" id="IPR041679">
    <property type="entry name" value="DNA2/NAM7-like_C"/>
</dbReference>
<evidence type="ECO:0000259" key="8">
    <source>
        <dbReference type="Pfam" id="PF20073"/>
    </source>
</evidence>
<dbReference type="GO" id="GO:0016787">
    <property type="term" value="F:hydrolase activity"/>
    <property type="evidence" value="ECO:0007669"/>
    <property type="project" value="UniProtKB-KW"/>
</dbReference>
<dbReference type="GO" id="GO:0004386">
    <property type="term" value="F:helicase activity"/>
    <property type="evidence" value="ECO:0007669"/>
    <property type="project" value="UniProtKB-KW"/>
</dbReference>
<feature type="domain" description="DNA2/NAM7 helicase-like C-terminal" evidence="7">
    <location>
        <begin position="716"/>
        <end position="912"/>
    </location>
</feature>
<dbReference type="EMBL" id="JAAALK010000283">
    <property type="protein sequence ID" value="KAG8071881.1"/>
    <property type="molecule type" value="Genomic_DNA"/>
</dbReference>
<feature type="region of interest" description="Disordered" evidence="5">
    <location>
        <begin position="26"/>
        <end position="74"/>
    </location>
</feature>
<dbReference type="Pfam" id="PF20073">
    <property type="entry name" value="DUF6469"/>
    <property type="match status" value="1"/>
</dbReference>
<evidence type="ECO:0000256" key="3">
    <source>
        <dbReference type="ARBA" id="ARBA00022806"/>
    </source>
</evidence>
<evidence type="ECO:0000256" key="1">
    <source>
        <dbReference type="ARBA" id="ARBA00022741"/>
    </source>
</evidence>
<dbReference type="Pfam" id="PF13086">
    <property type="entry name" value="AAA_11"/>
    <property type="match status" value="1"/>
</dbReference>
<dbReference type="AlphaFoldDB" id="A0A8J5VUE5"/>
<dbReference type="GO" id="GO:0005524">
    <property type="term" value="F:ATP binding"/>
    <property type="evidence" value="ECO:0007669"/>
    <property type="project" value="UniProtKB-KW"/>
</dbReference>
<gene>
    <name evidence="9" type="ORF">GUJ93_ZPchr0006g42394</name>
</gene>
<dbReference type="OrthoDB" id="6513042at2759"/>
<accession>A0A8J5VUE5</accession>
<keyword evidence="2" id="KW-0378">Hydrolase</keyword>
<dbReference type="Pfam" id="PF13087">
    <property type="entry name" value="AAA_12"/>
    <property type="match status" value="1"/>
</dbReference>
<proteinExistence type="predicted"/>
<dbReference type="PANTHER" id="PTHR10887:SF435">
    <property type="entry name" value="OS02G0684150 PROTEIN"/>
    <property type="match status" value="1"/>
</dbReference>
<keyword evidence="1" id="KW-0547">Nucleotide-binding</keyword>
<sequence>MERTRADARCEEESWEWEGWGRLAGTPARSCREGPGNGGEQPGVGNATTSSRGRHQGPVGGKFGGHRTTASDESVTLGPSPFEAMGFAICAGMAAEYQSDHSILRSCRRSKRIPRRIGTQQRRRCGRCNMSYYYDSDDDLVLVKQGAGEKSEGGKDARYSTWTQSDLEKTMFSWSLQDVLNKNLLKKKVKKIPRTFTSLKDYMGSFTEPLIEEVRADLCSALEGIKHAPSTQVVRTDDLSSDHLIYSLRVKKIDAKNNQQEVYAPKNADILLLMDRKPRNMSDLGRSSQSFLIASVLKDEDDEGNTVVRLSSRLVEHARFESPLFALFLVNMTTYNRIWGALDVVLAGVWNSDVIQKIVNYNPKVSQECSSSSGLPLHLSDRALGGLGDFKLNRSQQVAILDCVSALEQGGSSDPVRLIWGPPGTGKTKTISTLLWAMLVKNHRTLTCAPTNTAVVEVASRVLSLLEDSSSGCGKTLFFSDVVLFGNKERMNVGRDGKLEKIFLESRARRLQKCVMPGSGWVNSLTSIIQILAQPLVQYDRSATSAQNFRYMTESVQLLKSFGELVEYESDEELRTLFKHSPDGGSSSLFHNFVTYLQDSVSTELRDARAQCLEKLRHLSSHFVLPNVYEARSIEDYLLRNTKSILCTASSSSRLQYLQEAPSFDLIVVDEAAQLKECESLIPLQLPGVRHAVLIGDEYQLPALVKSRVADEADFGRSLFERLSSLGHPKHLLDVQYRMHPKISKFPVSSFYESKISDGENVLHRDYEKRYLAGPMFGSYSFINIEAGKESTGKYDKSLMNAIEVAAVTRIVQRLFKESVVSSKNISVGVVSPYKGQVRAIQEKLGKSYETRPGFAVKVRSVDGFQGAEEDVIIFSSVRSNGSGSVGFLSNVNRTNVALTRAKHCLWILGNASTLASSKTIWQKIVADAMDRGCLFDATKDKDLSTAIINAVVELDEVDELLKMDSLRISSSRSGRF</sequence>
<keyword evidence="3" id="KW-0347">Helicase</keyword>
<evidence type="ECO:0000256" key="4">
    <source>
        <dbReference type="ARBA" id="ARBA00022840"/>
    </source>
</evidence>
<evidence type="ECO:0000313" key="9">
    <source>
        <dbReference type="EMBL" id="KAG8071881.1"/>
    </source>
</evidence>
<dbReference type="InterPro" id="IPR045055">
    <property type="entry name" value="DNA2/NAM7-like"/>
</dbReference>
<dbReference type="PANTHER" id="PTHR10887">
    <property type="entry name" value="DNA2/NAM7 HELICASE FAMILY"/>
    <property type="match status" value="1"/>
</dbReference>
<evidence type="ECO:0000313" key="10">
    <source>
        <dbReference type="Proteomes" id="UP000729402"/>
    </source>
</evidence>
<name>A0A8J5VUE5_ZIZPA</name>
<dbReference type="InterPro" id="IPR047187">
    <property type="entry name" value="SF1_C_Upf1"/>
</dbReference>
<comment type="caution">
    <text evidence="9">The sequence shown here is derived from an EMBL/GenBank/DDBJ whole genome shotgun (WGS) entry which is preliminary data.</text>
</comment>
<evidence type="ECO:0000259" key="7">
    <source>
        <dbReference type="Pfam" id="PF13087"/>
    </source>
</evidence>
<dbReference type="FunFam" id="3.40.50.300:FF:000326">
    <property type="entry name" value="P-loop containing nucleoside triphosphate hydrolase"/>
    <property type="match status" value="1"/>
</dbReference>
<keyword evidence="4" id="KW-0067">ATP-binding</keyword>
<feature type="domain" description="DUF6469" evidence="8">
    <location>
        <begin position="242"/>
        <end position="344"/>
    </location>
</feature>
<keyword evidence="10" id="KW-1185">Reference proteome</keyword>